<dbReference type="RefSeq" id="WP_115660281.1">
    <property type="nucleotide sequence ID" value="NZ_CP035691.1"/>
</dbReference>
<keyword evidence="1" id="KW-0732">Signal</keyword>
<dbReference type="Gene3D" id="1.25.40.10">
    <property type="entry name" value="Tetratricopeptide repeat domain"/>
    <property type="match status" value="1"/>
</dbReference>
<dbReference type="Pfam" id="PF14559">
    <property type="entry name" value="TPR_19"/>
    <property type="match status" value="1"/>
</dbReference>
<dbReference type="SUPFAM" id="SSF48452">
    <property type="entry name" value="TPR-like"/>
    <property type="match status" value="1"/>
</dbReference>
<feature type="signal peptide" evidence="1">
    <location>
        <begin position="1"/>
        <end position="26"/>
    </location>
</feature>
<name>A0A377J887_GRIHO</name>
<dbReference type="AlphaFoldDB" id="A0A377J887"/>
<reference evidence="2 3" key="1">
    <citation type="submission" date="2018-06" db="EMBL/GenBank/DDBJ databases">
        <authorList>
            <consortium name="Pathogen Informatics"/>
            <person name="Doyle S."/>
        </authorList>
    </citation>
    <scope>NUCLEOTIDE SEQUENCE [LARGE SCALE GENOMIC DNA]</scope>
    <source>
        <strain evidence="2 3">NCTC11645</strain>
    </source>
</reference>
<accession>A0A377J887</accession>
<evidence type="ECO:0000313" key="3">
    <source>
        <dbReference type="Proteomes" id="UP000254512"/>
    </source>
</evidence>
<evidence type="ECO:0000256" key="1">
    <source>
        <dbReference type="SAM" id="SignalP"/>
    </source>
</evidence>
<dbReference type="Proteomes" id="UP000254512">
    <property type="component" value="Unassembled WGS sequence"/>
</dbReference>
<dbReference type="InterPro" id="IPR011990">
    <property type="entry name" value="TPR-like_helical_dom_sf"/>
</dbReference>
<feature type="chain" id="PRO_5016623319" evidence="1">
    <location>
        <begin position="27"/>
        <end position="213"/>
    </location>
</feature>
<gene>
    <name evidence="2" type="ORF">NCTC11645_03430</name>
</gene>
<sequence>MKITNTSLFTLLCFCGALLSSLTVNADEALTNLQNQWAKCQYDTFNKDNKISCLNALITENESAVSATPSRNDLKVWLAINKSSLAGVEGGLGALSLVEEAKSLLEDVIATEPEVLDGSAYTSLGTLYYQVPGWPIGFGDDDEARVLLQKALAINPSGIDPNFFYGDFLAEQGKKAEAMAYLQRAQKATPRKGRELADVGRQREIARKLEELQ</sequence>
<dbReference type="STRING" id="673.AL542_03435"/>
<dbReference type="EMBL" id="UGHD01000003">
    <property type="protein sequence ID" value="STO98445.1"/>
    <property type="molecule type" value="Genomic_DNA"/>
</dbReference>
<proteinExistence type="predicted"/>
<organism evidence="2 3">
    <name type="scientific">Grimontia hollisae</name>
    <name type="common">Vibrio hollisae</name>
    <dbReference type="NCBI Taxonomy" id="673"/>
    <lineage>
        <taxon>Bacteria</taxon>
        <taxon>Pseudomonadati</taxon>
        <taxon>Pseudomonadota</taxon>
        <taxon>Gammaproteobacteria</taxon>
        <taxon>Vibrionales</taxon>
        <taxon>Vibrionaceae</taxon>
        <taxon>Grimontia</taxon>
    </lineage>
</organism>
<evidence type="ECO:0000313" key="2">
    <source>
        <dbReference type="EMBL" id="STO98445.1"/>
    </source>
</evidence>
<protein>
    <submittedName>
        <fullName evidence="2">Cytochrome c biogenesis factor</fullName>
    </submittedName>
</protein>